<gene>
    <name evidence="1" type="ORF">IQ215_02110</name>
</gene>
<dbReference type="EMBL" id="JADEWC010000003">
    <property type="protein sequence ID" value="MBE9221481.1"/>
    <property type="molecule type" value="Genomic_DNA"/>
</dbReference>
<evidence type="ECO:0000313" key="2">
    <source>
        <dbReference type="Proteomes" id="UP000654604"/>
    </source>
</evidence>
<evidence type="ECO:0000313" key="1">
    <source>
        <dbReference type="EMBL" id="MBE9221481.1"/>
    </source>
</evidence>
<name>A0ABR9V2Y7_9CHRO</name>
<accession>A0ABR9V2Y7</accession>
<dbReference type="InterPro" id="IPR011004">
    <property type="entry name" value="Trimer_LpxA-like_sf"/>
</dbReference>
<reference evidence="1 2" key="1">
    <citation type="submission" date="2020-10" db="EMBL/GenBank/DDBJ databases">
        <authorList>
            <person name="Castelo-Branco R."/>
            <person name="Eusebio N."/>
            <person name="Adriana R."/>
            <person name="Vieira A."/>
            <person name="Brugerolle De Fraissinette N."/>
            <person name="Rezende De Castro R."/>
            <person name="Schneider M.P."/>
            <person name="Vasconcelos V."/>
            <person name="Leao P.N."/>
        </authorList>
    </citation>
    <scope>NUCLEOTIDE SEQUENCE [LARGE SCALE GENOMIC DNA]</scope>
    <source>
        <strain evidence="1 2">LEGE 03274</strain>
    </source>
</reference>
<dbReference type="SUPFAM" id="SSF51161">
    <property type="entry name" value="Trimeric LpxA-like enzymes"/>
    <property type="match status" value="1"/>
</dbReference>
<keyword evidence="2" id="KW-1185">Reference proteome</keyword>
<dbReference type="PANTHER" id="PTHR42811">
    <property type="entry name" value="SERINE ACETYLTRANSFERASE"/>
    <property type="match status" value="1"/>
</dbReference>
<protein>
    <recommendedName>
        <fullName evidence="3">Serine acetyltransferase</fullName>
    </recommendedName>
</protein>
<dbReference type="Proteomes" id="UP000654604">
    <property type="component" value="Unassembled WGS sequence"/>
</dbReference>
<sequence>MMYYKISRYLHNRGFLFLAELVRYKQAKYGCYISEKSIIDETVVFPHSVGIVIGEGVVIEENVKIWQNVTIGSHGKKTALRNILTLNRE</sequence>
<organism evidence="1 2">
    <name type="scientific">Cyanobacterium stanieri LEGE 03274</name>
    <dbReference type="NCBI Taxonomy" id="1828756"/>
    <lineage>
        <taxon>Bacteria</taxon>
        <taxon>Bacillati</taxon>
        <taxon>Cyanobacteriota</taxon>
        <taxon>Cyanophyceae</taxon>
        <taxon>Oscillatoriophycideae</taxon>
        <taxon>Chroococcales</taxon>
        <taxon>Geminocystaceae</taxon>
        <taxon>Cyanobacterium</taxon>
    </lineage>
</organism>
<evidence type="ECO:0008006" key="3">
    <source>
        <dbReference type="Google" id="ProtNLM"/>
    </source>
</evidence>
<comment type="caution">
    <text evidence="1">The sequence shown here is derived from an EMBL/GenBank/DDBJ whole genome shotgun (WGS) entry which is preliminary data.</text>
</comment>
<dbReference type="RefSeq" id="WP_193799677.1">
    <property type="nucleotide sequence ID" value="NZ_JADEWC010000003.1"/>
</dbReference>
<dbReference type="Gene3D" id="2.160.10.10">
    <property type="entry name" value="Hexapeptide repeat proteins"/>
    <property type="match status" value="1"/>
</dbReference>
<proteinExistence type="predicted"/>